<dbReference type="InterPro" id="IPR008974">
    <property type="entry name" value="TRAF-like"/>
</dbReference>
<evidence type="ECO:0000313" key="15">
    <source>
        <dbReference type="Proteomes" id="UP000663891"/>
    </source>
</evidence>
<dbReference type="GO" id="GO:0009898">
    <property type="term" value="C:cytoplasmic side of plasma membrane"/>
    <property type="evidence" value="ECO:0007669"/>
    <property type="project" value="TreeGrafter"/>
</dbReference>
<dbReference type="SUPFAM" id="SSF57850">
    <property type="entry name" value="RING/U-box"/>
    <property type="match status" value="1"/>
</dbReference>
<evidence type="ECO:0000256" key="2">
    <source>
        <dbReference type="ARBA" id="ARBA00022490"/>
    </source>
</evidence>
<keyword evidence="4" id="KW-0053">Apoptosis</keyword>
<feature type="domain" description="MATH" evidence="13">
    <location>
        <begin position="309"/>
        <end position="456"/>
    </location>
</feature>
<dbReference type="GO" id="GO:0008270">
    <property type="term" value="F:zinc ion binding"/>
    <property type="evidence" value="ECO:0007669"/>
    <property type="project" value="UniProtKB-KW"/>
</dbReference>
<keyword evidence="5 9" id="KW-0863">Zinc-finger</keyword>
<dbReference type="Gene3D" id="2.60.210.10">
    <property type="entry name" value="Apoptosis, Tumor Necrosis Factor Receptor Associated Protein 2, Chain A"/>
    <property type="match status" value="1"/>
</dbReference>
<comment type="subcellular location">
    <subcellularLocation>
        <location evidence="1">Cytoplasm</location>
    </subcellularLocation>
</comment>
<reference evidence="14" key="1">
    <citation type="submission" date="2021-02" db="EMBL/GenBank/DDBJ databases">
        <authorList>
            <person name="Nowell W R."/>
        </authorList>
    </citation>
    <scope>NUCLEOTIDE SEQUENCE</scope>
</reference>
<dbReference type="GO" id="GO:0007165">
    <property type="term" value="P:signal transduction"/>
    <property type="evidence" value="ECO:0007669"/>
    <property type="project" value="InterPro"/>
</dbReference>
<dbReference type="Gene3D" id="3.30.40.10">
    <property type="entry name" value="Zinc/RING finger domain, C3HC4 (zinc finger)"/>
    <property type="match status" value="1"/>
</dbReference>
<dbReference type="AlphaFoldDB" id="A0A814VTA5"/>
<keyword evidence="8 10" id="KW-0175">Coiled coil</keyword>
<dbReference type="Pfam" id="PF21355">
    <property type="entry name" value="TRAF-mep_MATH"/>
    <property type="match status" value="1"/>
</dbReference>
<organism evidence="14 15">
    <name type="scientific">Adineta steineri</name>
    <dbReference type="NCBI Taxonomy" id="433720"/>
    <lineage>
        <taxon>Eukaryota</taxon>
        <taxon>Metazoa</taxon>
        <taxon>Spiralia</taxon>
        <taxon>Gnathifera</taxon>
        <taxon>Rotifera</taxon>
        <taxon>Eurotatoria</taxon>
        <taxon>Bdelloidea</taxon>
        <taxon>Adinetida</taxon>
        <taxon>Adinetidae</taxon>
        <taxon>Adineta</taxon>
    </lineage>
</organism>
<dbReference type="InterPro" id="IPR001841">
    <property type="entry name" value="Znf_RING"/>
</dbReference>
<evidence type="ECO:0000259" key="13">
    <source>
        <dbReference type="PROSITE" id="PS50144"/>
    </source>
</evidence>
<sequence length="512" mass="58849">MDDNNNSQQSSQSTVSLSLKPGYNIDDIDKANSRFKCIFCKLIIRDPIQLTECGHRSCRNCFDERANKEPDGNVTCPCDDCHIVTNKSQVMPDKAFKKELDNIRVVCIHRRDDQCTWAGHLRDYQAHLDENHVHYICPDCNERFTSQPILDDHMAKCPAIFQLCPLGPLCTDQLIRKTELLKHLLSQKHQEVLIKSVTGEYVITGTMTHEQEMEVNTIKPELDDKTIDKLNTLSRDIQNLNEMNIELTNKFNKLNEHVSTTAQELNNMYLTTNERLPVKQSLQSLQEKVQQDLEQLQQTFDNCQHISTDGTLTWRINNVSEKMADAQSERQTSIFSPVFYSSPTGYKMRARLFLFGDGGGRRSHISLFFLIMKGEYDAILKWPFHYKVTFCLLDQTGNNRHVIDSFHPDVKSNSFQRPKEAANTASGIPKFFPLPMLLQDDNAYVREDTLYLKIIIALNDTPKVLLPFMLTLNPALPNYVQDNLIHQEEIKRQQQQTATVNTPQPVPMNTAK</sequence>
<evidence type="ECO:0000256" key="6">
    <source>
        <dbReference type="ARBA" id="ARBA00022833"/>
    </source>
</evidence>
<dbReference type="EMBL" id="CAJNON010000318">
    <property type="protein sequence ID" value="CAF1192143.1"/>
    <property type="molecule type" value="Genomic_DNA"/>
</dbReference>
<dbReference type="GO" id="GO:0006915">
    <property type="term" value="P:apoptotic process"/>
    <property type="evidence" value="ECO:0007669"/>
    <property type="project" value="UniProtKB-KW"/>
</dbReference>
<dbReference type="PROSITE" id="PS50089">
    <property type="entry name" value="ZF_RING_2"/>
    <property type="match status" value="1"/>
</dbReference>
<dbReference type="PANTHER" id="PTHR10131">
    <property type="entry name" value="TNF RECEPTOR ASSOCIATED FACTOR"/>
    <property type="match status" value="1"/>
</dbReference>
<evidence type="ECO:0000256" key="5">
    <source>
        <dbReference type="ARBA" id="ARBA00022771"/>
    </source>
</evidence>
<evidence type="ECO:0000256" key="1">
    <source>
        <dbReference type="ARBA" id="ARBA00004496"/>
    </source>
</evidence>
<dbReference type="CDD" id="cd00270">
    <property type="entry name" value="MATH_TRAF_C"/>
    <property type="match status" value="1"/>
</dbReference>
<keyword evidence="7" id="KW-0832">Ubl conjugation</keyword>
<feature type="coiled-coil region" evidence="10">
    <location>
        <begin position="230"/>
        <end position="302"/>
    </location>
</feature>
<dbReference type="GO" id="GO:0005737">
    <property type="term" value="C:cytoplasm"/>
    <property type="evidence" value="ECO:0007669"/>
    <property type="project" value="UniProtKB-SubCell"/>
</dbReference>
<dbReference type="InterPro" id="IPR049342">
    <property type="entry name" value="TRAF1-6_MATH_dom"/>
</dbReference>
<evidence type="ECO:0000256" key="4">
    <source>
        <dbReference type="ARBA" id="ARBA00022703"/>
    </source>
</evidence>
<keyword evidence="5 9" id="KW-0479">Metal-binding</keyword>
<dbReference type="PROSITE" id="PS50144">
    <property type="entry name" value="MATH"/>
    <property type="match status" value="1"/>
</dbReference>
<dbReference type="InterPro" id="IPR012227">
    <property type="entry name" value="TNF_rcpt-assoc_TRAF_met"/>
</dbReference>
<dbReference type="GO" id="GO:0042981">
    <property type="term" value="P:regulation of apoptotic process"/>
    <property type="evidence" value="ECO:0007669"/>
    <property type="project" value="InterPro"/>
</dbReference>
<accession>A0A814VTA5</accession>
<dbReference type="Proteomes" id="UP000663891">
    <property type="component" value="Unassembled WGS sequence"/>
</dbReference>
<dbReference type="OrthoDB" id="5574452at2759"/>
<dbReference type="InterPro" id="IPR013083">
    <property type="entry name" value="Znf_RING/FYVE/PHD"/>
</dbReference>
<dbReference type="GO" id="GO:0005164">
    <property type="term" value="F:tumor necrosis factor receptor binding"/>
    <property type="evidence" value="ECO:0007669"/>
    <property type="project" value="TreeGrafter"/>
</dbReference>
<dbReference type="SMART" id="SM00061">
    <property type="entry name" value="MATH"/>
    <property type="match status" value="1"/>
</dbReference>
<keyword evidence="2" id="KW-0963">Cytoplasm</keyword>
<evidence type="ECO:0000256" key="9">
    <source>
        <dbReference type="PROSITE-ProRule" id="PRU00175"/>
    </source>
</evidence>
<protein>
    <submittedName>
        <fullName evidence="14">Uncharacterized protein</fullName>
    </submittedName>
</protein>
<evidence type="ECO:0000259" key="12">
    <source>
        <dbReference type="PROSITE" id="PS50089"/>
    </source>
</evidence>
<evidence type="ECO:0000313" key="14">
    <source>
        <dbReference type="EMBL" id="CAF1192143.1"/>
    </source>
</evidence>
<evidence type="ECO:0000256" key="8">
    <source>
        <dbReference type="ARBA" id="ARBA00023054"/>
    </source>
</evidence>
<comment type="caution">
    <text evidence="14">The sequence shown here is derived from an EMBL/GenBank/DDBJ whole genome shotgun (WGS) entry which is preliminary data.</text>
</comment>
<evidence type="ECO:0000256" key="11">
    <source>
        <dbReference type="SAM" id="MobiDB-lite"/>
    </source>
</evidence>
<keyword evidence="6" id="KW-0862">Zinc</keyword>
<evidence type="ECO:0000256" key="7">
    <source>
        <dbReference type="ARBA" id="ARBA00022843"/>
    </source>
</evidence>
<dbReference type="SUPFAM" id="SSF49599">
    <property type="entry name" value="TRAF domain-like"/>
    <property type="match status" value="1"/>
</dbReference>
<gene>
    <name evidence="14" type="ORF">VCS650_LOCUS25118</name>
</gene>
<dbReference type="InterPro" id="IPR002083">
    <property type="entry name" value="MATH/TRAF_dom"/>
</dbReference>
<feature type="domain" description="RING-type" evidence="12">
    <location>
        <begin position="37"/>
        <end position="80"/>
    </location>
</feature>
<dbReference type="GO" id="GO:0043122">
    <property type="term" value="P:regulation of canonical NF-kappaB signal transduction"/>
    <property type="evidence" value="ECO:0007669"/>
    <property type="project" value="TreeGrafter"/>
</dbReference>
<feature type="region of interest" description="Disordered" evidence="11">
    <location>
        <begin position="493"/>
        <end position="512"/>
    </location>
</feature>
<feature type="compositionally biased region" description="Polar residues" evidence="11">
    <location>
        <begin position="493"/>
        <end position="503"/>
    </location>
</feature>
<dbReference type="FunFam" id="2.60.210.10:FF:000001">
    <property type="entry name" value="TNF receptor-associated factor"/>
    <property type="match status" value="1"/>
</dbReference>
<proteinExistence type="predicted"/>
<dbReference type="PIRSF" id="PIRSF015614">
    <property type="entry name" value="TRAF"/>
    <property type="match status" value="1"/>
</dbReference>
<evidence type="ECO:0000256" key="3">
    <source>
        <dbReference type="ARBA" id="ARBA00022499"/>
    </source>
</evidence>
<evidence type="ECO:0000256" key="10">
    <source>
        <dbReference type="SAM" id="Coils"/>
    </source>
</evidence>
<keyword evidence="3" id="KW-1017">Isopeptide bond</keyword>
<dbReference type="PANTHER" id="PTHR10131:SF138">
    <property type="entry name" value="RE66324P"/>
    <property type="match status" value="1"/>
</dbReference>
<name>A0A814VTA5_9BILA</name>